<evidence type="ECO:0000256" key="3">
    <source>
        <dbReference type="ARBA" id="ARBA00022679"/>
    </source>
</evidence>
<dbReference type="Pfam" id="PF00535">
    <property type="entry name" value="Glycos_transf_2"/>
    <property type="match status" value="1"/>
</dbReference>
<dbReference type="InterPro" id="IPR001173">
    <property type="entry name" value="Glyco_trans_2-like"/>
</dbReference>
<name>A0ABX2P337_9PROT</name>
<protein>
    <submittedName>
        <fullName evidence="6">Glycosyltransferase</fullName>
    </submittedName>
</protein>
<comment type="similarity">
    <text evidence="1">Belongs to the glycosyltransferase 2 family.</text>
</comment>
<organism evidence="6 7">
    <name type="scientific">Asaia spathodeae</name>
    <dbReference type="NCBI Taxonomy" id="657016"/>
    <lineage>
        <taxon>Bacteria</taxon>
        <taxon>Pseudomonadati</taxon>
        <taxon>Pseudomonadota</taxon>
        <taxon>Alphaproteobacteria</taxon>
        <taxon>Acetobacterales</taxon>
        <taxon>Acetobacteraceae</taxon>
        <taxon>Asaia</taxon>
    </lineage>
</organism>
<evidence type="ECO:0000313" key="7">
    <source>
        <dbReference type="Proteomes" id="UP001516351"/>
    </source>
</evidence>
<dbReference type="Gene3D" id="3.90.550.10">
    <property type="entry name" value="Spore Coat Polysaccharide Biosynthesis Protein SpsA, Chain A"/>
    <property type="match status" value="1"/>
</dbReference>
<gene>
    <name evidence="6" type="ORF">HW542_05575</name>
</gene>
<dbReference type="PANTHER" id="PTHR43179:SF12">
    <property type="entry name" value="GALACTOFURANOSYLTRANSFERASE GLFT2"/>
    <property type="match status" value="1"/>
</dbReference>
<dbReference type="Proteomes" id="UP001516351">
    <property type="component" value="Unassembled WGS sequence"/>
</dbReference>
<proteinExistence type="inferred from homology"/>
<dbReference type="InterPro" id="IPR029044">
    <property type="entry name" value="Nucleotide-diphossugar_trans"/>
</dbReference>
<feature type="transmembrane region" description="Helical" evidence="4">
    <location>
        <begin position="266"/>
        <end position="287"/>
    </location>
</feature>
<reference evidence="6 7" key="1">
    <citation type="submission" date="2020-06" db="EMBL/GenBank/DDBJ databases">
        <title>Synonyms of Asaia species.</title>
        <authorList>
            <person name="Sombolestani A."/>
        </authorList>
    </citation>
    <scope>NUCLEOTIDE SEQUENCE [LARGE SCALE GENOMIC DNA]</scope>
    <source>
        <strain evidence="6 7">LMG 27047</strain>
    </source>
</reference>
<dbReference type="EMBL" id="JABXXV010000002">
    <property type="protein sequence ID" value="NVN46276.1"/>
    <property type="molecule type" value="Genomic_DNA"/>
</dbReference>
<feature type="domain" description="Glycosyltransferase 2-like" evidence="5">
    <location>
        <begin position="18"/>
        <end position="145"/>
    </location>
</feature>
<comment type="caution">
    <text evidence="6">The sequence shown here is derived from an EMBL/GenBank/DDBJ whole genome shotgun (WGS) entry which is preliminary data.</text>
</comment>
<dbReference type="PANTHER" id="PTHR43179">
    <property type="entry name" value="RHAMNOSYLTRANSFERASE WBBL"/>
    <property type="match status" value="1"/>
</dbReference>
<accession>A0ABX2P337</accession>
<keyword evidence="7" id="KW-1185">Reference proteome</keyword>
<evidence type="ECO:0000256" key="4">
    <source>
        <dbReference type="SAM" id="Phobius"/>
    </source>
</evidence>
<keyword evidence="4" id="KW-0472">Membrane</keyword>
<keyword evidence="2" id="KW-0328">Glycosyltransferase</keyword>
<evidence type="ECO:0000313" key="6">
    <source>
        <dbReference type="EMBL" id="NVN46276.1"/>
    </source>
</evidence>
<keyword evidence="4" id="KW-0812">Transmembrane</keyword>
<dbReference type="RefSeq" id="WP_267311659.1">
    <property type="nucleotide sequence ID" value="NZ_JABXXV010000002.1"/>
</dbReference>
<sequence length="325" mass="36656">MSLNSASSTGQGPCKVTAVIVTYNRLSMLKTVIKHTLAQNFSSVVVVNNASPDGTRGWLAGQTDPRLRILNETINLGGAGGFARGMDYAARQTDCEWIVCFDDDAWPQPGALGQFQSLSLSSETGGVAAAVYFPDDTVCDMNRPGLSPFRKIGSIIRLIRDRKKTFAIDLAAYEKDELQPVDYASFVGFFVRAGLVRGSLGLPQKDLFVYADDTLYTWKLRSLGWKIKFAPGIRFYHDCSTTVDFSRNNWKMYYIIRNRIIFYRKISGILFFPFSVLLVFGVFRLYLKNRNIRNVRRLVLTAIWDGFLQNTKRNHEFVVSISETS</sequence>
<dbReference type="SUPFAM" id="SSF53448">
    <property type="entry name" value="Nucleotide-diphospho-sugar transferases"/>
    <property type="match status" value="1"/>
</dbReference>
<evidence type="ECO:0000259" key="5">
    <source>
        <dbReference type="Pfam" id="PF00535"/>
    </source>
</evidence>
<keyword evidence="3" id="KW-0808">Transferase</keyword>
<evidence type="ECO:0000256" key="2">
    <source>
        <dbReference type="ARBA" id="ARBA00022676"/>
    </source>
</evidence>
<evidence type="ECO:0000256" key="1">
    <source>
        <dbReference type="ARBA" id="ARBA00006739"/>
    </source>
</evidence>
<keyword evidence="4" id="KW-1133">Transmembrane helix</keyword>